<proteinExistence type="predicted"/>
<dbReference type="EnsemblMetazoa" id="MESCA001691-RA">
    <property type="protein sequence ID" value="MESCA001691-PA"/>
    <property type="gene ID" value="MESCA001691"/>
</dbReference>
<name>T1GED0_MEGSC</name>
<dbReference type="AlphaFoldDB" id="T1GED0"/>
<dbReference type="EMBL" id="CAQQ02024419">
    <property type="status" value="NOT_ANNOTATED_CDS"/>
    <property type="molecule type" value="Genomic_DNA"/>
</dbReference>
<keyword evidence="2" id="KW-1185">Reference proteome</keyword>
<reference evidence="1" key="2">
    <citation type="submission" date="2015-06" db="UniProtKB">
        <authorList>
            <consortium name="EnsemblMetazoa"/>
        </authorList>
    </citation>
    <scope>IDENTIFICATION</scope>
</reference>
<dbReference type="EMBL" id="CAQQ02024418">
    <property type="status" value="NOT_ANNOTATED_CDS"/>
    <property type="molecule type" value="Genomic_DNA"/>
</dbReference>
<dbReference type="EMBL" id="CAQQ02024417">
    <property type="status" value="NOT_ANNOTATED_CDS"/>
    <property type="molecule type" value="Genomic_DNA"/>
</dbReference>
<dbReference type="Proteomes" id="UP000015102">
    <property type="component" value="Unassembled WGS sequence"/>
</dbReference>
<evidence type="ECO:0000313" key="2">
    <source>
        <dbReference type="Proteomes" id="UP000015102"/>
    </source>
</evidence>
<sequence>MRGNRGAKRNLYKTKSYYRSMFCITTTCIGYETGKVYTTRNGRDKGSNLEHQDHCELTLIGEFLASPMCGASIICN</sequence>
<dbReference type="EMBL" id="CAQQ02024420">
    <property type="status" value="NOT_ANNOTATED_CDS"/>
    <property type="molecule type" value="Genomic_DNA"/>
</dbReference>
<protein>
    <submittedName>
        <fullName evidence="1">Uncharacterized protein</fullName>
    </submittedName>
</protein>
<accession>T1GED0</accession>
<dbReference type="HOGENOM" id="CLU_2657325_0_0_1"/>
<reference evidence="2" key="1">
    <citation type="submission" date="2013-02" db="EMBL/GenBank/DDBJ databases">
        <authorList>
            <person name="Hughes D."/>
        </authorList>
    </citation>
    <scope>NUCLEOTIDE SEQUENCE</scope>
    <source>
        <strain>Durham</strain>
        <strain evidence="2">NC isolate 2 -- Noor lab</strain>
    </source>
</reference>
<evidence type="ECO:0000313" key="1">
    <source>
        <dbReference type="EnsemblMetazoa" id="MESCA001691-PA"/>
    </source>
</evidence>
<organism evidence="1 2">
    <name type="scientific">Megaselia scalaris</name>
    <name type="common">Humpbacked fly</name>
    <name type="synonym">Phora scalaris</name>
    <dbReference type="NCBI Taxonomy" id="36166"/>
    <lineage>
        <taxon>Eukaryota</taxon>
        <taxon>Metazoa</taxon>
        <taxon>Ecdysozoa</taxon>
        <taxon>Arthropoda</taxon>
        <taxon>Hexapoda</taxon>
        <taxon>Insecta</taxon>
        <taxon>Pterygota</taxon>
        <taxon>Neoptera</taxon>
        <taxon>Endopterygota</taxon>
        <taxon>Diptera</taxon>
        <taxon>Brachycera</taxon>
        <taxon>Muscomorpha</taxon>
        <taxon>Platypezoidea</taxon>
        <taxon>Phoridae</taxon>
        <taxon>Megaseliini</taxon>
        <taxon>Megaselia</taxon>
    </lineage>
</organism>